<accession>A0A4R5VQV4</accession>
<dbReference type="EMBL" id="SMYO01000006">
    <property type="protein sequence ID" value="TDK60977.1"/>
    <property type="molecule type" value="Genomic_DNA"/>
</dbReference>
<dbReference type="AlphaFoldDB" id="A0A4R5VQV4"/>
<dbReference type="InterPro" id="IPR022368">
    <property type="entry name" value="Thiazole_bacteriocin_mat_put"/>
</dbReference>
<dbReference type="NCBIfam" id="TIGR03693">
    <property type="entry name" value="ocin_ThiF_like"/>
    <property type="match status" value="1"/>
</dbReference>
<evidence type="ECO:0000313" key="2">
    <source>
        <dbReference type="Proteomes" id="UP000295132"/>
    </source>
</evidence>
<evidence type="ECO:0000313" key="1">
    <source>
        <dbReference type="EMBL" id="TDK60977.1"/>
    </source>
</evidence>
<comment type="caution">
    <text evidence="1">The sequence shown here is derived from an EMBL/GenBank/DDBJ whole genome shotgun (WGS) entry which is preliminary data.</text>
</comment>
<reference evidence="1 2" key="1">
    <citation type="submission" date="2019-03" db="EMBL/GenBank/DDBJ databases">
        <title>Bacillus niacini sp. nov. a Nicotinate-Metabolizing Mesophile Isolated from Soil.</title>
        <authorList>
            <person name="Zhang G."/>
        </authorList>
    </citation>
    <scope>NUCLEOTIDE SEQUENCE [LARGE SCALE GENOMIC DNA]</scope>
    <source>
        <strain evidence="1 2">WN066</strain>
    </source>
</reference>
<dbReference type="GO" id="GO:0008641">
    <property type="term" value="F:ubiquitin-like modifier activating enzyme activity"/>
    <property type="evidence" value="ECO:0007669"/>
    <property type="project" value="InterPro"/>
</dbReference>
<dbReference type="Proteomes" id="UP000295132">
    <property type="component" value="Unassembled WGS sequence"/>
</dbReference>
<organism evidence="1 2">
    <name type="scientific">Bacillus salipaludis</name>
    <dbReference type="NCBI Taxonomy" id="2547811"/>
    <lineage>
        <taxon>Bacteria</taxon>
        <taxon>Bacillati</taxon>
        <taxon>Bacillota</taxon>
        <taxon>Bacilli</taxon>
        <taxon>Bacillales</taxon>
        <taxon>Bacillaceae</taxon>
        <taxon>Bacillus</taxon>
    </lineage>
</organism>
<sequence length="652" mass="73418">MTNLTSSSRLKAKRDTFFIPDPKGGVYFRNNLNSFRLEGQTIYQWIEKLLPMFNGEQTLGALTEGLTGPYRDRVYEIAETLFKNGFVRDVSKDLPHQLRRPVLEKYASQIEFIENFTESGAYHFQEYREAKVLAVGSGPILVSLASALLESGLPKLNVLVTDTVPTNRLRLHELIQNARKIDSDVEFEEVSYPKGARGNFWKQVVQPYDWILYVSQDGNINELRNLNQVCQEEKKSFLPAICLEKVGLSGPLTHPETEVCFESAWRRIHPSLVEAEGEIQSFSSTSGAILANVSAFEFFKKATGIAGSNQDHQIYLLNLETMEGDWLSFISHPSVMSKSLRPGLVDDLDVRLKQESDRNEQKDLLEYFSRLTSEEIGIFHTWEERNLPQLPLSQCYVQTVNPVSEGPAELLPEVVCLGLTHEEARRNAGLTGIERYVSKMIDSPVYGFRNQTGHVHASLPEGFIGIGSGENIAEAVCRGLQAYLDEELKNRKGDQLNTVKGVQMGAIEDKKCRFYLNALTTLNGSPAIGLKEDVLGFPVVWVRSKGCWYTGVGLNPTLALQNTLQQALLDAQNQKNAVERHEKESMIYLKKNENKLEIPSCEEMTQLELLQSSIQVLNRNSKQLLVYDLSIEPFLKQELAGVYGVQVREGDS</sequence>
<dbReference type="SUPFAM" id="SSF69572">
    <property type="entry name" value="Activating enzymes of the ubiquitin-like proteins"/>
    <property type="match status" value="1"/>
</dbReference>
<protein>
    <submittedName>
        <fullName evidence="1">Putative thiazole-containing bacteriocin maturation protein</fullName>
    </submittedName>
</protein>
<proteinExistence type="predicted"/>
<dbReference type="Gene3D" id="3.40.50.720">
    <property type="entry name" value="NAD(P)-binding Rossmann-like Domain"/>
    <property type="match status" value="1"/>
</dbReference>
<dbReference type="RefSeq" id="WP_133335352.1">
    <property type="nucleotide sequence ID" value="NZ_SMYO01000006.1"/>
</dbReference>
<gene>
    <name evidence="1" type="ORF">E2K98_14815</name>
</gene>
<dbReference type="InterPro" id="IPR035985">
    <property type="entry name" value="Ubiquitin-activating_enz"/>
</dbReference>
<name>A0A4R5VQV4_9BACI</name>